<dbReference type="InterPro" id="IPR050492">
    <property type="entry name" value="Bact_metal-bind_prot9"/>
</dbReference>
<evidence type="ECO:0000256" key="11">
    <source>
        <dbReference type="ARBA" id="ARBA00023157"/>
    </source>
</evidence>
<evidence type="ECO:0000256" key="6">
    <source>
        <dbReference type="ARBA" id="ARBA00022729"/>
    </source>
</evidence>
<evidence type="ECO:0000256" key="7">
    <source>
        <dbReference type="ARBA" id="ARBA00022764"/>
    </source>
</evidence>
<dbReference type="Pfam" id="PF01297">
    <property type="entry name" value="ZnuA"/>
    <property type="match status" value="1"/>
</dbReference>
<dbReference type="SUPFAM" id="SSF53807">
    <property type="entry name" value="Helical backbone' metal receptor"/>
    <property type="match status" value="1"/>
</dbReference>
<evidence type="ECO:0000256" key="10">
    <source>
        <dbReference type="ARBA" id="ARBA00023065"/>
    </source>
</evidence>
<keyword evidence="7" id="KW-0574">Periplasm</keyword>
<keyword evidence="10" id="KW-0406">Ion transport</keyword>
<comment type="function">
    <text evidence="12">Part of the ATP-binding cassette (ABC) transport system ZnuABC involved in zinc import. Binds zinc with high affinity and specificity and delivers it to the membrane permease for translocation into the cytoplasm.</text>
</comment>
<keyword evidence="5" id="KW-0479">Metal-binding</keyword>
<dbReference type="InterPro" id="IPR035520">
    <property type="entry name" value="ZnuA"/>
</dbReference>
<keyword evidence="4" id="KW-0813">Transport</keyword>
<feature type="transmembrane region" description="Helical" evidence="14">
    <location>
        <begin position="16"/>
        <end position="38"/>
    </location>
</feature>
<reference evidence="15 16" key="1">
    <citation type="submission" date="2011-11" db="EMBL/GenBank/DDBJ databases">
        <title>Improved High-Quality Draft sequence of Beggiatoa alba B18lD.</title>
        <authorList>
            <consortium name="US DOE Joint Genome Institute"/>
            <person name="Lucas S."/>
            <person name="Han J."/>
            <person name="Lapidus A."/>
            <person name="Cheng J.-F."/>
            <person name="Goodwin L."/>
            <person name="Pitluck S."/>
            <person name="Peters L."/>
            <person name="Mikhailova N."/>
            <person name="Held B."/>
            <person name="Detter J.C."/>
            <person name="Han C."/>
            <person name="Tapia R."/>
            <person name="Land M."/>
            <person name="Hauser L."/>
            <person name="Kyrpides N."/>
            <person name="Ivanova N."/>
            <person name="Pagani I."/>
            <person name="Samuel K."/>
            <person name="Teske A."/>
            <person name="Mueller J."/>
            <person name="Woyke T."/>
        </authorList>
    </citation>
    <scope>NUCLEOTIDE SEQUENCE [LARGE SCALE GENOMIC DNA]</scope>
    <source>
        <strain evidence="15 16">B18LD</strain>
    </source>
</reference>
<keyword evidence="14" id="KW-0812">Transmembrane</keyword>
<name>I3CD62_9GAMM</name>
<keyword evidence="11" id="KW-1015">Disulfide bond</keyword>
<evidence type="ECO:0000256" key="8">
    <source>
        <dbReference type="ARBA" id="ARBA00022833"/>
    </source>
</evidence>
<dbReference type="AlphaFoldDB" id="I3CD62"/>
<evidence type="ECO:0000256" key="5">
    <source>
        <dbReference type="ARBA" id="ARBA00022723"/>
    </source>
</evidence>
<dbReference type="GO" id="GO:0046872">
    <property type="term" value="F:metal ion binding"/>
    <property type="evidence" value="ECO:0007669"/>
    <property type="project" value="UniProtKB-KW"/>
</dbReference>
<dbReference type="Proteomes" id="UP000005744">
    <property type="component" value="Unassembled WGS sequence"/>
</dbReference>
<dbReference type="CDD" id="cd01019">
    <property type="entry name" value="ZnuA"/>
    <property type="match status" value="1"/>
</dbReference>
<evidence type="ECO:0000256" key="3">
    <source>
        <dbReference type="ARBA" id="ARBA00015915"/>
    </source>
</evidence>
<keyword evidence="9" id="KW-0864">Zinc transport</keyword>
<keyword evidence="14" id="KW-1133">Transmembrane helix</keyword>
<evidence type="ECO:0000313" key="16">
    <source>
        <dbReference type="Proteomes" id="UP000005744"/>
    </source>
</evidence>
<keyword evidence="14" id="KW-0472">Membrane</keyword>
<evidence type="ECO:0000256" key="9">
    <source>
        <dbReference type="ARBA" id="ARBA00022906"/>
    </source>
</evidence>
<dbReference type="eggNOG" id="COG4531">
    <property type="taxonomic scope" value="Bacteria"/>
</dbReference>
<evidence type="ECO:0000313" key="15">
    <source>
        <dbReference type="EMBL" id="EIJ41555.1"/>
    </source>
</evidence>
<dbReference type="Gene3D" id="3.40.50.1980">
    <property type="entry name" value="Nitrogenase molybdenum iron protein domain"/>
    <property type="match status" value="2"/>
</dbReference>
<evidence type="ECO:0000256" key="4">
    <source>
        <dbReference type="ARBA" id="ARBA00022448"/>
    </source>
</evidence>
<dbReference type="PANTHER" id="PTHR42953">
    <property type="entry name" value="HIGH-AFFINITY ZINC UPTAKE SYSTEM PROTEIN ZNUA-RELATED"/>
    <property type="match status" value="1"/>
</dbReference>
<feature type="region of interest" description="Disordered" evidence="13">
    <location>
        <begin position="148"/>
        <end position="176"/>
    </location>
</feature>
<dbReference type="PANTHER" id="PTHR42953:SF3">
    <property type="entry name" value="HIGH-AFFINITY ZINC UPTAKE SYSTEM PROTEIN ZNUA"/>
    <property type="match status" value="1"/>
</dbReference>
<proteinExistence type="inferred from homology"/>
<evidence type="ECO:0000256" key="2">
    <source>
        <dbReference type="ARBA" id="ARBA00011028"/>
    </source>
</evidence>
<comment type="similarity">
    <text evidence="2">Belongs to the bacterial solute-binding protein 9 family.</text>
</comment>
<evidence type="ECO:0000256" key="1">
    <source>
        <dbReference type="ARBA" id="ARBA00004418"/>
    </source>
</evidence>
<keyword evidence="16" id="KW-1185">Reference proteome</keyword>
<accession>I3CD62</accession>
<dbReference type="GO" id="GO:0006829">
    <property type="term" value="P:zinc ion transport"/>
    <property type="evidence" value="ECO:0007669"/>
    <property type="project" value="UniProtKB-KW"/>
</dbReference>
<protein>
    <recommendedName>
        <fullName evidence="3">High-affinity zinc uptake system protein ZnuA</fullName>
    </recommendedName>
</protein>
<gene>
    <name evidence="15" type="ORF">BegalDRAFT_0643</name>
</gene>
<keyword evidence="8" id="KW-0862">Zinc</keyword>
<comment type="subcellular location">
    <subcellularLocation>
        <location evidence="1">Periplasm</location>
    </subcellularLocation>
</comment>
<keyword evidence="6" id="KW-0732">Signal</keyword>
<organism evidence="15 16">
    <name type="scientific">Beggiatoa alba B18LD</name>
    <dbReference type="NCBI Taxonomy" id="395493"/>
    <lineage>
        <taxon>Bacteria</taxon>
        <taxon>Pseudomonadati</taxon>
        <taxon>Pseudomonadota</taxon>
        <taxon>Gammaproteobacteria</taxon>
        <taxon>Thiotrichales</taxon>
        <taxon>Thiotrichaceae</taxon>
        <taxon>Beggiatoa</taxon>
    </lineage>
</organism>
<evidence type="ECO:0000256" key="12">
    <source>
        <dbReference type="ARBA" id="ARBA00045516"/>
    </source>
</evidence>
<dbReference type="EMBL" id="JH600070">
    <property type="protein sequence ID" value="EIJ41555.1"/>
    <property type="molecule type" value="Genomic_DNA"/>
</dbReference>
<dbReference type="GO" id="GO:0042597">
    <property type="term" value="C:periplasmic space"/>
    <property type="evidence" value="ECO:0007669"/>
    <property type="project" value="UniProtKB-SubCell"/>
</dbReference>
<evidence type="ECO:0000256" key="14">
    <source>
        <dbReference type="SAM" id="Phobius"/>
    </source>
</evidence>
<sequence length="348" mass="39275">MNGCHPRIIYVILKMLYYYIFEVNILKKILFIILISLFSTVVQAGSDVVVTIKPIYALVLQLMAGEDSKPSLLLQGGESPHTYMLKPSQVSELHQAKLIIWVSPVVESFLVKPLSTIENVTILQLSDVPELTLLPIRSGGIWEKHVHHAEETHDEHEEHDAHEGHETHEHAEHDEVQTDGHLWLDPQNAIVMVKAIAHALSQLNPAQTALYQANAERLIQQLTALDERLKTQLTSIKTTPYIVFHDAYQYFERRYQLNGVGSITLSPENPPSAKRLHELRTRLQTGQVRCVFSEPQFEPKLVNTLIKGTNVKQGVLDPEGASLAANENLYFVLLENLANTLQQCLLSQ</sequence>
<dbReference type="HOGENOM" id="CLU_016838_1_2_6"/>
<dbReference type="InterPro" id="IPR006127">
    <property type="entry name" value="ZnuA-like"/>
</dbReference>
<dbReference type="STRING" id="395493.BegalDRAFT_0643"/>
<evidence type="ECO:0000256" key="13">
    <source>
        <dbReference type="SAM" id="MobiDB-lite"/>
    </source>
</evidence>